<reference evidence="1" key="1">
    <citation type="submission" date="2022-06" db="EMBL/GenBank/DDBJ databases">
        <authorList>
            <person name="Berger JAMES D."/>
            <person name="Berger JAMES D."/>
        </authorList>
    </citation>
    <scope>NUCLEOTIDE SEQUENCE [LARGE SCALE GENOMIC DNA]</scope>
</reference>
<evidence type="ECO:0000313" key="1">
    <source>
        <dbReference type="Proteomes" id="UP000050795"/>
    </source>
</evidence>
<proteinExistence type="predicted"/>
<organism evidence="1 2">
    <name type="scientific">Trichobilharzia regenti</name>
    <name type="common">Nasal bird schistosome</name>
    <dbReference type="NCBI Taxonomy" id="157069"/>
    <lineage>
        <taxon>Eukaryota</taxon>
        <taxon>Metazoa</taxon>
        <taxon>Spiralia</taxon>
        <taxon>Lophotrochozoa</taxon>
        <taxon>Platyhelminthes</taxon>
        <taxon>Trematoda</taxon>
        <taxon>Digenea</taxon>
        <taxon>Strigeidida</taxon>
        <taxon>Schistosomatoidea</taxon>
        <taxon>Schistosomatidae</taxon>
        <taxon>Trichobilharzia</taxon>
    </lineage>
</organism>
<protein>
    <submittedName>
        <fullName evidence="2">Uncharacterized protein</fullName>
    </submittedName>
</protein>
<sequence length="87" mass="9514">MFGRGSLVKIGNATSALINGPWNLDVLDNNQSNISVPLECSSHAEYIPTNTVNMLSLVNEREANISILLSDNDPVSQNLLNCQSIWK</sequence>
<dbReference type="Proteomes" id="UP000050795">
    <property type="component" value="Unassembled WGS sequence"/>
</dbReference>
<dbReference type="WBParaSite" id="TREG1_119840.1">
    <property type="protein sequence ID" value="TREG1_119840.1"/>
    <property type="gene ID" value="TREG1_119840"/>
</dbReference>
<name>A0AA85J2T8_TRIRE</name>
<dbReference type="AlphaFoldDB" id="A0AA85J2T8"/>
<accession>A0AA85J2T8</accession>
<keyword evidence="1" id="KW-1185">Reference proteome</keyword>
<reference evidence="2" key="2">
    <citation type="submission" date="2023-11" db="UniProtKB">
        <authorList>
            <consortium name="WormBaseParasite"/>
        </authorList>
    </citation>
    <scope>IDENTIFICATION</scope>
</reference>
<evidence type="ECO:0000313" key="2">
    <source>
        <dbReference type="WBParaSite" id="TREG1_119840.1"/>
    </source>
</evidence>